<evidence type="ECO:0000256" key="8">
    <source>
        <dbReference type="SAM" id="MobiDB-lite"/>
    </source>
</evidence>
<dbReference type="Pfam" id="PF00046">
    <property type="entry name" value="Homeodomain"/>
    <property type="match status" value="1"/>
</dbReference>
<dbReference type="InterPro" id="IPR050394">
    <property type="entry name" value="Homeobox_NK-like"/>
</dbReference>
<comment type="subcellular location">
    <subcellularLocation>
        <location evidence="1 6 7">Nucleus</location>
    </subcellularLocation>
</comment>
<dbReference type="SMART" id="SM00389">
    <property type="entry name" value="HOX"/>
    <property type="match status" value="1"/>
</dbReference>
<dbReference type="InterPro" id="IPR020479">
    <property type="entry name" value="HD_metazoa"/>
</dbReference>
<organism evidence="10 11">
    <name type="scientific">Oncorhynchus mykiss</name>
    <name type="common">Rainbow trout</name>
    <name type="synonym">Salmo gairdneri</name>
    <dbReference type="NCBI Taxonomy" id="8022"/>
    <lineage>
        <taxon>Eukaryota</taxon>
        <taxon>Metazoa</taxon>
        <taxon>Chordata</taxon>
        <taxon>Craniata</taxon>
        <taxon>Vertebrata</taxon>
        <taxon>Euteleostomi</taxon>
        <taxon>Actinopterygii</taxon>
        <taxon>Neopterygii</taxon>
        <taxon>Teleostei</taxon>
        <taxon>Protacanthopterygii</taxon>
        <taxon>Salmoniformes</taxon>
        <taxon>Salmonidae</taxon>
        <taxon>Salmoninae</taxon>
        <taxon>Oncorhynchus</taxon>
    </lineage>
</organism>
<evidence type="ECO:0000256" key="7">
    <source>
        <dbReference type="RuleBase" id="RU000682"/>
    </source>
</evidence>
<evidence type="ECO:0000313" key="10">
    <source>
        <dbReference type="Ensembl" id="ENSOMYP00000096289.1"/>
    </source>
</evidence>
<evidence type="ECO:0000256" key="6">
    <source>
        <dbReference type="PROSITE-ProRule" id="PRU00108"/>
    </source>
</evidence>
<evidence type="ECO:0000256" key="1">
    <source>
        <dbReference type="ARBA" id="ARBA00004123"/>
    </source>
</evidence>
<dbReference type="Proteomes" id="UP000694395">
    <property type="component" value="Chromosome 8"/>
</dbReference>
<feature type="domain" description="Homeobox" evidence="9">
    <location>
        <begin position="156"/>
        <end position="216"/>
    </location>
</feature>
<feature type="compositionally biased region" description="Polar residues" evidence="8">
    <location>
        <begin position="252"/>
        <end position="264"/>
    </location>
</feature>
<feature type="region of interest" description="Disordered" evidence="8">
    <location>
        <begin position="248"/>
        <end position="270"/>
    </location>
</feature>
<dbReference type="PRINTS" id="PR00024">
    <property type="entry name" value="HOMEOBOX"/>
</dbReference>
<dbReference type="SUPFAM" id="SSF46689">
    <property type="entry name" value="Homeodomain-like"/>
    <property type="match status" value="1"/>
</dbReference>
<dbReference type="FunFam" id="1.10.10.60:FF:000108">
    <property type="entry name" value="NK2 homeobox 1"/>
    <property type="match status" value="1"/>
</dbReference>
<dbReference type="PANTHER" id="PTHR24340:SF40">
    <property type="entry name" value="HOMEOBOX PROTEIN NKX-2.4"/>
    <property type="match status" value="1"/>
</dbReference>
<dbReference type="InterPro" id="IPR009057">
    <property type="entry name" value="Homeodomain-like_sf"/>
</dbReference>
<dbReference type="PROSITE" id="PS50071">
    <property type="entry name" value="HOMEOBOX_2"/>
    <property type="match status" value="1"/>
</dbReference>
<dbReference type="AlphaFoldDB" id="A0A8C7WI35"/>
<evidence type="ECO:0000313" key="11">
    <source>
        <dbReference type="Proteomes" id="UP000694395"/>
    </source>
</evidence>
<dbReference type="GO" id="GO:0045944">
    <property type="term" value="P:positive regulation of transcription by RNA polymerase II"/>
    <property type="evidence" value="ECO:0007669"/>
    <property type="project" value="UniProtKB-ARBA"/>
</dbReference>
<keyword evidence="5 6" id="KW-0539">Nucleus</keyword>
<comment type="similarity">
    <text evidence="2">Belongs to the NK-2 homeobox family.</text>
</comment>
<dbReference type="Ensembl" id="ENSOMYT00000104613.2">
    <property type="protein sequence ID" value="ENSOMYP00000096289.1"/>
    <property type="gene ID" value="ENSOMYG00000043840.2"/>
</dbReference>
<accession>A0A8C7WI35</accession>
<dbReference type="InterPro" id="IPR001356">
    <property type="entry name" value="HD"/>
</dbReference>
<sequence length="324" mass="35804">MSLSPKHSTPFSVTDILSPIEETYRKFGGMDCTGSLASPLGAYRQTSVSQPGLQQHSMGHNNGVASAYHMPHSVSQFSSAMGGYCNGSIGNMGDLPSYQDTMRNGAAATAWYSANTEPRYPTISRFMGASNGMNMAGMGTLAGMDATKSMVTLHSAPRRKRRVLFSQAQVYELERRFKQQKYLSAPEREHLASMIHLSPTQVKIWFQNHRYKMKRQAKDKATLQIQQENGNVCPQQSPRRVAVPVLVKDGKPSQNGSSTPTSGHQQVQQQNLVHHPLSTAEELEEMSPSPPILHSQINMAQTEAALIEYTNNMVSSNLLYGRTW</sequence>
<dbReference type="GeneTree" id="ENSGT00940000162247"/>
<evidence type="ECO:0000256" key="3">
    <source>
        <dbReference type="ARBA" id="ARBA00023125"/>
    </source>
</evidence>
<dbReference type="PANTHER" id="PTHR24340">
    <property type="entry name" value="HOMEOBOX PROTEIN NKX"/>
    <property type="match status" value="1"/>
</dbReference>
<keyword evidence="11" id="KW-1185">Reference proteome</keyword>
<dbReference type="PROSITE" id="PS00027">
    <property type="entry name" value="HOMEOBOX_1"/>
    <property type="match status" value="1"/>
</dbReference>
<dbReference type="GO" id="GO:0030154">
    <property type="term" value="P:cell differentiation"/>
    <property type="evidence" value="ECO:0007669"/>
    <property type="project" value="TreeGrafter"/>
</dbReference>
<evidence type="ECO:0000259" key="9">
    <source>
        <dbReference type="PROSITE" id="PS50071"/>
    </source>
</evidence>
<name>A0A8C7WI35_ONCMY</name>
<dbReference type="GO" id="GO:0000978">
    <property type="term" value="F:RNA polymerase II cis-regulatory region sequence-specific DNA binding"/>
    <property type="evidence" value="ECO:0007669"/>
    <property type="project" value="TreeGrafter"/>
</dbReference>
<proteinExistence type="inferred from homology"/>
<reference evidence="10" key="2">
    <citation type="submission" date="2025-08" db="UniProtKB">
        <authorList>
            <consortium name="Ensembl"/>
        </authorList>
    </citation>
    <scope>IDENTIFICATION</scope>
</reference>
<evidence type="ECO:0000256" key="4">
    <source>
        <dbReference type="ARBA" id="ARBA00023155"/>
    </source>
</evidence>
<reference evidence="10" key="3">
    <citation type="submission" date="2025-09" db="UniProtKB">
        <authorList>
            <consortium name="Ensembl"/>
        </authorList>
    </citation>
    <scope>IDENTIFICATION</scope>
</reference>
<protein>
    <submittedName>
        <fullName evidence="10">NK2 homeobox 1b</fullName>
    </submittedName>
</protein>
<dbReference type="CDD" id="cd00086">
    <property type="entry name" value="homeodomain"/>
    <property type="match status" value="1"/>
</dbReference>
<dbReference type="GO" id="GO:0000981">
    <property type="term" value="F:DNA-binding transcription factor activity, RNA polymerase II-specific"/>
    <property type="evidence" value="ECO:0007669"/>
    <property type="project" value="InterPro"/>
</dbReference>
<evidence type="ECO:0000256" key="5">
    <source>
        <dbReference type="ARBA" id="ARBA00023242"/>
    </source>
</evidence>
<feature type="DNA-binding region" description="Homeobox" evidence="6">
    <location>
        <begin position="158"/>
        <end position="217"/>
    </location>
</feature>
<keyword evidence="3 6" id="KW-0238">DNA-binding</keyword>
<reference evidence="10" key="1">
    <citation type="submission" date="2020-07" db="EMBL/GenBank/DDBJ databases">
        <title>A long reads based de novo assembly of the rainbow trout Arlee double haploid line genome.</title>
        <authorList>
            <person name="Gao G."/>
            <person name="Palti Y."/>
        </authorList>
    </citation>
    <scope>NUCLEOTIDE SEQUENCE [LARGE SCALE GENOMIC DNA]</scope>
</reference>
<dbReference type="InterPro" id="IPR017970">
    <property type="entry name" value="Homeobox_CS"/>
</dbReference>
<evidence type="ECO:0000256" key="2">
    <source>
        <dbReference type="ARBA" id="ARBA00005661"/>
    </source>
</evidence>
<dbReference type="Gene3D" id="1.10.10.60">
    <property type="entry name" value="Homeodomain-like"/>
    <property type="match status" value="1"/>
</dbReference>
<keyword evidence="4 6" id="KW-0371">Homeobox</keyword>
<dbReference type="GO" id="GO:0005634">
    <property type="term" value="C:nucleus"/>
    <property type="evidence" value="ECO:0007669"/>
    <property type="project" value="UniProtKB-SubCell"/>
</dbReference>
<dbReference type="GO" id="GO:0048513">
    <property type="term" value="P:animal organ development"/>
    <property type="evidence" value="ECO:0007669"/>
    <property type="project" value="UniProtKB-ARBA"/>
</dbReference>
<gene>
    <name evidence="10" type="primary">nkx2.1b</name>
</gene>